<evidence type="ECO:0000259" key="2">
    <source>
        <dbReference type="Pfam" id="PF26002"/>
    </source>
</evidence>
<dbReference type="Proteomes" id="UP000060277">
    <property type="component" value="Chromosome"/>
</dbReference>
<dbReference type="Gene3D" id="2.40.30.170">
    <property type="match status" value="1"/>
</dbReference>
<dbReference type="RefSeq" id="WP_058376891.1">
    <property type="nucleotide sequence ID" value="NZ_CP013480.3"/>
</dbReference>
<feature type="domain" description="AprE-like beta-barrel" evidence="2">
    <location>
        <begin position="299"/>
        <end position="396"/>
    </location>
</feature>
<organism evidence="3 4">
    <name type="scientific">Pandoraea norimbergensis</name>
    <dbReference type="NCBI Taxonomy" id="93219"/>
    <lineage>
        <taxon>Bacteria</taxon>
        <taxon>Pseudomonadati</taxon>
        <taxon>Pseudomonadota</taxon>
        <taxon>Betaproteobacteria</taxon>
        <taxon>Burkholderiales</taxon>
        <taxon>Burkholderiaceae</taxon>
        <taxon>Pandoraea</taxon>
    </lineage>
</organism>
<keyword evidence="4" id="KW-1185">Reference proteome</keyword>
<accession>A0ABN4JGI5</accession>
<feature type="transmembrane region" description="Helical" evidence="1">
    <location>
        <begin position="24"/>
        <end position="49"/>
    </location>
</feature>
<evidence type="ECO:0000313" key="3">
    <source>
        <dbReference type="EMBL" id="ALS59972.1"/>
    </source>
</evidence>
<keyword evidence="1" id="KW-0472">Membrane</keyword>
<keyword evidence="1" id="KW-1133">Transmembrane helix</keyword>
<name>A0ABN4JGI5_9BURK</name>
<dbReference type="EMBL" id="CP013480">
    <property type="protein sequence ID" value="ALS59972.1"/>
    <property type="molecule type" value="Genomic_DNA"/>
</dbReference>
<sequence>MFRDAALAADRPQWLGEVLLLPPLSLRIAAVGSAVLAMVTVMFLAWGTYTQRATVAGRLVPSVGFAKVYAPSAGVVIKRHIVEGQHVNKGEVLFVLSAERRTGAGEAVRSQVAQRIEARVVSLQDEVADMTRMHSMAQAAQRQTIAARSEELAKLDGLIQSQRERVTLASANAHRYERLLAQSYVSREQSQEKRAAYLEQRAQFQSLQRERIVMTRMLSVDRQRLDSLPHAQRVEFAQRTRELALLKQELAESEGQREFSVTAPTGGIATAVVSEIGQTVSSATPLMSIVPTDSPLEAHLYVTSDAVGFMQAGDPVRLRYRAFAHQKFGQFPGTVTSVSWAALPHADIADIDPYEGGKGTQAPLYLVKVSLDARSVHAGNQKLVLRAGMQLDADVMRETRRLYEWAFHPLQGLRQQW</sequence>
<dbReference type="PANTHER" id="PTHR30386">
    <property type="entry name" value="MEMBRANE FUSION SUBUNIT OF EMRAB-TOLC MULTIDRUG EFFLUX PUMP"/>
    <property type="match status" value="1"/>
</dbReference>
<gene>
    <name evidence="3" type="ORF">AT302_09560</name>
</gene>
<dbReference type="InterPro" id="IPR058982">
    <property type="entry name" value="Beta-barrel_AprE"/>
</dbReference>
<keyword evidence="1" id="KW-0812">Transmembrane</keyword>
<reference evidence="4" key="1">
    <citation type="submission" date="2015-12" db="EMBL/GenBank/DDBJ databases">
        <title>Complete genome sequence of Pandoraea norimbergensis DSM 11628.</title>
        <authorList>
            <person name="Ee R."/>
            <person name="Lim Y.-L."/>
            <person name="Yong D."/>
            <person name="Yin W.-F."/>
            <person name="Chan K.-G."/>
        </authorList>
    </citation>
    <scope>NUCLEOTIDE SEQUENCE [LARGE SCALE GENOMIC DNA]</scope>
    <source>
        <strain evidence="4">DSM 11628</strain>
    </source>
</reference>
<dbReference type="Gene3D" id="2.40.50.100">
    <property type="match status" value="1"/>
</dbReference>
<evidence type="ECO:0000256" key="1">
    <source>
        <dbReference type="SAM" id="Phobius"/>
    </source>
</evidence>
<evidence type="ECO:0000313" key="4">
    <source>
        <dbReference type="Proteomes" id="UP000060277"/>
    </source>
</evidence>
<dbReference type="PRINTS" id="PR01490">
    <property type="entry name" value="RTXTOXIND"/>
</dbReference>
<dbReference type="Pfam" id="PF26002">
    <property type="entry name" value="Beta-barrel_AprE"/>
    <property type="match status" value="1"/>
</dbReference>
<dbReference type="PANTHER" id="PTHR30386:SF28">
    <property type="entry name" value="EXPORTED PROTEIN"/>
    <property type="match status" value="1"/>
</dbReference>
<dbReference type="InterPro" id="IPR050739">
    <property type="entry name" value="MFP"/>
</dbReference>
<proteinExistence type="predicted"/>
<protein>
    <recommendedName>
        <fullName evidence="2">AprE-like beta-barrel domain-containing protein</fullName>
    </recommendedName>
</protein>